<evidence type="ECO:0000256" key="1">
    <source>
        <dbReference type="SAM" id="MobiDB-lite"/>
    </source>
</evidence>
<dbReference type="AlphaFoldDB" id="A0A2A2M647"/>
<evidence type="ECO:0000259" key="2">
    <source>
        <dbReference type="Pfam" id="PF09524"/>
    </source>
</evidence>
<dbReference type="Proteomes" id="UP000218796">
    <property type="component" value="Unassembled WGS sequence"/>
</dbReference>
<evidence type="ECO:0000313" key="3">
    <source>
        <dbReference type="EMBL" id="PAV94023.1"/>
    </source>
</evidence>
<protein>
    <recommendedName>
        <fullName evidence="2">Phage conserved hypothetical protein C-terminal domain-containing protein</fullName>
    </recommendedName>
</protein>
<keyword evidence="4" id="KW-1185">Reference proteome</keyword>
<accession>A0A2A2M647</accession>
<comment type="caution">
    <text evidence="3">The sequence shown here is derived from an EMBL/GenBank/DDBJ whole genome shotgun (WGS) entry which is preliminary data.</text>
</comment>
<reference evidence="3 4" key="1">
    <citation type="submission" date="2017-08" db="EMBL/GenBank/DDBJ databases">
        <title>Draft Genome Sequence of Hafnia alvei CITHA-6 Isolated from Raw Bovine Milk.</title>
        <authorList>
            <person name="Culligan E.P."/>
            <person name="Mcsweeney A."/>
            <person name="O'Doherty C."/>
            <person name="Gleeson E."/>
            <person name="O'Riordan D."/>
            <person name="Sleator R.D."/>
        </authorList>
    </citation>
    <scope>NUCLEOTIDE SEQUENCE [LARGE SCALE GENOMIC DNA]</scope>
    <source>
        <strain evidence="3 4">CITHA-6</strain>
    </source>
</reference>
<organism evidence="3 4">
    <name type="scientific">Hafnia paralvei</name>
    <dbReference type="NCBI Taxonomy" id="546367"/>
    <lineage>
        <taxon>Bacteria</taxon>
        <taxon>Pseudomonadati</taxon>
        <taxon>Pseudomonadota</taxon>
        <taxon>Gammaproteobacteria</taxon>
        <taxon>Enterobacterales</taxon>
        <taxon>Hafniaceae</taxon>
        <taxon>Hafnia</taxon>
    </lineage>
</organism>
<feature type="domain" description="Phage conserved hypothetical protein C-terminal" evidence="2">
    <location>
        <begin position="199"/>
        <end position="270"/>
    </location>
</feature>
<dbReference type="InterPro" id="IPR011741">
    <property type="entry name" value="Phg_2220_C"/>
</dbReference>
<dbReference type="Pfam" id="PF09524">
    <property type="entry name" value="Phg_2220_C"/>
    <property type="match status" value="1"/>
</dbReference>
<dbReference type="OrthoDB" id="6479251at2"/>
<dbReference type="EMBL" id="NQMS01000022">
    <property type="protein sequence ID" value="PAV94023.1"/>
    <property type="molecule type" value="Genomic_DNA"/>
</dbReference>
<sequence>MGSLIKLLDRPIAYQPSFAQLRVGKIKTGPVGAVLLSQFVYWHNRMDGRWFYKTRQEITKETGLSRDEQETGRKRLVAVGILEEQLRGAPATMHYRVNADRLEALLLALAQEESQLVETPPTRLRKPRQLVGGNAPNKMVETPPTSRGESCQLAGGNPANSLTGDYTETTQEITQEIYCQADELPDEPHDDESDPVLRVLNHFNRVTNSEFRDGATTRGFISGVLQGEYVADDLMLVVDYIANEWAGQDNMSFYLRPKTIFSQANFEGYFDQARAWRRNGKPQKIAEPAKVNIDLKNQDYSGTPKGFRS</sequence>
<gene>
    <name evidence="3" type="ORF">CJD50_22880</name>
</gene>
<feature type="region of interest" description="Disordered" evidence="1">
    <location>
        <begin position="118"/>
        <end position="163"/>
    </location>
</feature>
<evidence type="ECO:0000313" key="4">
    <source>
        <dbReference type="Proteomes" id="UP000218796"/>
    </source>
</evidence>
<proteinExistence type="predicted"/>
<name>A0A2A2M647_9GAMM</name>